<reference evidence="3" key="1">
    <citation type="journal article" date="2019" name="Int. J. Syst. Evol. Microbiol.">
        <title>The Global Catalogue of Microorganisms (GCM) 10K type strain sequencing project: providing services to taxonomists for standard genome sequencing and annotation.</title>
        <authorList>
            <consortium name="The Broad Institute Genomics Platform"/>
            <consortium name="The Broad Institute Genome Sequencing Center for Infectious Disease"/>
            <person name="Wu L."/>
            <person name="Ma J."/>
        </authorList>
    </citation>
    <scope>NUCLEOTIDE SEQUENCE [LARGE SCALE GENOMIC DNA]</scope>
    <source>
        <strain evidence="3">CCM 8927</strain>
    </source>
</reference>
<accession>A0ABW1RPM0</accession>
<dbReference type="Proteomes" id="UP001596288">
    <property type="component" value="Unassembled WGS sequence"/>
</dbReference>
<comment type="caution">
    <text evidence="2">The sequence shown here is derived from an EMBL/GenBank/DDBJ whole genome shotgun (WGS) entry which is preliminary data.</text>
</comment>
<evidence type="ECO:0000313" key="2">
    <source>
        <dbReference type="EMBL" id="MFC6176959.1"/>
    </source>
</evidence>
<evidence type="ECO:0008006" key="4">
    <source>
        <dbReference type="Google" id="ProtNLM"/>
    </source>
</evidence>
<keyword evidence="1" id="KW-1133">Transmembrane helix</keyword>
<dbReference type="RefSeq" id="WP_137610638.1">
    <property type="nucleotide sequence ID" value="NZ_BJDF01000003.1"/>
</dbReference>
<keyword evidence="1" id="KW-0472">Membrane</keyword>
<protein>
    <recommendedName>
        <fullName evidence="4">DUF4367 domain-containing protein</fullName>
    </recommendedName>
</protein>
<dbReference type="EMBL" id="JBHSSF010000020">
    <property type="protein sequence ID" value="MFC6176959.1"/>
    <property type="molecule type" value="Genomic_DNA"/>
</dbReference>
<proteinExistence type="predicted"/>
<keyword evidence="1" id="KW-0812">Transmembrane</keyword>
<name>A0ABW1RPM0_9LACO</name>
<sequence length="195" mass="22589">MDSYKDDNKQILSKLPEMTFEQLRNDTKASGLRNFCRSTVLFLIIVVLFGFYKYSTKIPDGVTNINEIMNELAIPIDNSLGIDIGFNKDQVIDEVNENRVFLYKNSGTDRFVFPIKDINTGKTHYCYLASYESPSGYTTKIVTDIDHPNWSRIINKKVAVIEGDNPAKVSRKYTIIEYYERYSSLYDEWLSDQID</sequence>
<evidence type="ECO:0000256" key="1">
    <source>
        <dbReference type="SAM" id="Phobius"/>
    </source>
</evidence>
<evidence type="ECO:0000313" key="3">
    <source>
        <dbReference type="Proteomes" id="UP001596288"/>
    </source>
</evidence>
<organism evidence="2 3">
    <name type="scientific">Companilactobacillus huachuanensis</name>
    <dbReference type="NCBI Taxonomy" id="2559914"/>
    <lineage>
        <taxon>Bacteria</taxon>
        <taxon>Bacillati</taxon>
        <taxon>Bacillota</taxon>
        <taxon>Bacilli</taxon>
        <taxon>Lactobacillales</taxon>
        <taxon>Lactobacillaceae</taxon>
        <taxon>Companilactobacillus</taxon>
    </lineage>
</organism>
<gene>
    <name evidence="2" type="ORF">ACFQAV_08910</name>
</gene>
<feature type="transmembrane region" description="Helical" evidence="1">
    <location>
        <begin position="34"/>
        <end position="52"/>
    </location>
</feature>
<keyword evidence="3" id="KW-1185">Reference proteome</keyword>